<accession>A0ABW4CHN7</accession>
<evidence type="ECO:0000313" key="3">
    <source>
        <dbReference type="Proteomes" id="UP001597196"/>
    </source>
</evidence>
<sequence>MKLSKAVRVAAITAVSLLALTACGTNKSADTTTTKAKTDSNVTTEGFPVVKKEITMSMMAPNMGFAEYKDMLVLKDYAKKTGINWKYNTPPQADYATKLNLAFASQDLPDVIYASGTSVMTPANETTYGKQGLIVPLEGLLKKYAPNFYKLMQEDPNIKKSITTPDGHIYSLPMIQRGATSNWYLGPMWYNGAWLKKLGVTELPKTVDEFYDLMVRFKNEDPNGNGKKDEIPYADQKDFWSRTWIMSAFGMLSNDVQNNGDKVVYNPITKNYKAYLTFMNKMYKNGLLDKNTFTQSGDQLTAKLKNSQVGFAQGYGPGFNGETTPEQNAQNPMWQPLTSSVSKKAVLPGNPRINRGNFVITKNAKSPAAALRWVDYFYTPEGATFLGQGPENGIWHYETTADGDKAKVYNKGIDASNAGEATAKITPNYGTTPPMLAGEEMKDPYANTILEKKTDDPTGDVYSKFAISETEKKIDPYVRVPYPLVYLTNDEQDLVSPIANDLKTYVQQMEAKFITGVEPLANFDKFVSTIKGMNIDQYVKVYQDAYDRWNNAK</sequence>
<dbReference type="PANTHER" id="PTHR43649">
    <property type="entry name" value="ARABINOSE-BINDING PROTEIN-RELATED"/>
    <property type="match status" value="1"/>
</dbReference>
<dbReference type="Gene3D" id="3.40.190.10">
    <property type="entry name" value="Periplasmic binding protein-like II"/>
    <property type="match status" value="2"/>
</dbReference>
<dbReference type="Proteomes" id="UP001597196">
    <property type="component" value="Unassembled WGS sequence"/>
</dbReference>
<gene>
    <name evidence="2" type="ORF">ACFQ4P_08860</name>
</gene>
<dbReference type="InterPro" id="IPR006059">
    <property type="entry name" value="SBP"/>
</dbReference>
<dbReference type="PANTHER" id="PTHR43649:SF12">
    <property type="entry name" value="DIACETYLCHITOBIOSE BINDING PROTEIN DASA"/>
    <property type="match status" value="1"/>
</dbReference>
<keyword evidence="3" id="KW-1185">Reference proteome</keyword>
<dbReference type="SUPFAM" id="SSF53850">
    <property type="entry name" value="Periplasmic binding protein-like II"/>
    <property type="match status" value="1"/>
</dbReference>
<dbReference type="EMBL" id="JBHTOC010000012">
    <property type="protein sequence ID" value="MFD1430357.1"/>
    <property type="molecule type" value="Genomic_DNA"/>
</dbReference>
<dbReference type="RefSeq" id="WP_203626669.1">
    <property type="nucleotide sequence ID" value="NZ_BOLQ01000007.1"/>
</dbReference>
<proteinExistence type="predicted"/>
<evidence type="ECO:0000313" key="2">
    <source>
        <dbReference type="EMBL" id="MFD1430357.1"/>
    </source>
</evidence>
<dbReference type="InterPro" id="IPR050490">
    <property type="entry name" value="Bact_solute-bd_prot1"/>
</dbReference>
<evidence type="ECO:0000256" key="1">
    <source>
        <dbReference type="SAM" id="SignalP"/>
    </source>
</evidence>
<comment type="caution">
    <text evidence="2">The sequence shown here is derived from an EMBL/GenBank/DDBJ whole genome shotgun (WGS) entry which is preliminary data.</text>
</comment>
<dbReference type="Pfam" id="PF01547">
    <property type="entry name" value="SBP_bac_1"/>
    <property type="match status" value="1"/>
</dbReference>
<reference evidence="3" key="1">
    <citation type="journal article" date="2019" name="Int. J. Syst. Evol. Microbiol.">
        <title>The Global Catalogue of Microorganisms (GCM) 10K type strain sequencing project: providing services to taxonomists for standard genome sequencing and annotation.</title>
        <authorList>
            <consortium name="The Broad Institute Genomics Platform"/>
            <consortium name="The Broad Institute Genome Sequencing Center for Infectious Disease"/>
            <person name="Wu L."/>
            <person name="Ma J."/>
        </authorList>
    </citation>
    <scope>NUCLEOTIDE SEQUENCE [LARGE SCALE GENOMIC DNA]</scope>
    <source>
        <strain evidence="3">CCM 8980</strain>
    </source>
</reference>
<feature type="chain" id="PRO_5045182654" evidence="1">
    <location>
        <begin position="22"/>
        <end position="553"/>
    </location>
</feature>
<keyword evidence="1" id="KW-0732">Signal</keyword>
<organism evidence="2 3">
    <name type="scientific">Lacticaseibacillus mingshuiensis</name>
    <dbReference type="NCBI Taxonomy" id="2799574"/>
    <lineage>
        <taxon>Bacteria</taxon>
        <taxon>Bacillati</taxon>
        <taxon>Bacillota</taxon>
        <taxon>Bacilli</taxon>
        <taxon>Lactobacillales</taxon>
        <taxon>Lactobacillaceae</taxon>
        <taxon>Lacticaseibacillus</taxon>
    </lineage>
</organism>
<feature type="signal peptide" evidence="1">
    <location>
        <begin position="1"/>
        <end position="21"/>
    </location>
</feature>
<dbReference type="PROSITE" id="PS51257">
    <property type="entry name" value="PROKAR_LIPOPROTEIN"/>
    <property type="match status" value="1"/>
</dbReference>
<name>A0ABW4CHN7_9LACO</name>
<protein>
    <submittedName>
        <fullName evidence="2">Extracellular solute-binding protein</fullName>
    </submittedName>
</protein>